<evidence type="ECO:0000313" key="6">
    <source>
        <dbReference type="Proteomes" id="UP000092482"/>
    </source>
</evidence>
<dbReference type="KEGG" id="serj:SGUI_3030"/>
<accession>A0A1B1NG55</accession>
<feature type="region of interest" description="Disordered" evidence="2">
    <location>
        <begin position="1"/>
        <end position="25"/>
    </location>
</feature>
<proteinExistence type="inferred from homology"/>
<dbReference type="Pfam" id="PF13180">
    <property type="entry name" value="PDZ_2"/>
    <property type="match status" value="1"/>
</dbReference>
<dbReference type="RefSeq" id="WP_066641743.1">
    <property type="nucleotide sequence ID" value="NZ_CP014989.1"/>
</dbReference>
<dbReference type="AlphaFoldDB" id="A0A1B1NG55"/>
<feature type="domain" description="Lon proteolytic" evidence="4">
    <location>
        <begin position="261"/>
        <end position="362"/>
    </location>
</feature>
<comment type="similarity">
    <text evidence="1">Belongs to the peptidase S16 family.</text>
</comment>
<dbReference type="STRING" id="1758689.SGUI_3030"/>
<dbReference type="GO" id="GO:0006508">
    <property type="term" value="P:proteolysis"/>
    <property type="evidence" value="ECO:0007669"/>
    <property type="project" value="UniProtKB-KW"/>
</dbReference>
<protein>
    <recommendedName>
        <fullName evidence="1">endopeptidase La</fullName>
        <ecNumber evidence="1">3.4.21.53</ecNumber>
    </recommendedName>
</protein>
<keyword evidence="1" id="KW-0378">Hydrolase</keyword>
<keyword evidence="3" id="KW-1133">Transmembrane helix</keyword>
<feature type="transmembrane region" description="Helical" evidence="3">
    <location>
        <begin position="30"/>
        <end position="49"/>
    </location>
</feature>
<dbReference type="Gene3D" id="2.30.42.10">
    <property type="match status" value="1"/>
</dbReference>
<dbReference type="InterPro" id="IPR036034">
    <property type="entry name" value="PDZ_sf"/>
</dbReference>
<keyword evidence="1" id="KW-0720">Serine protease</keyword>
<feature type="active site" evidence="1">
    <location>
        <position position="314"/>
    </location>
</feature>
<organism evidence="5 6">
    <name type="scientific">Serinicoccus hydrothermalis</name>
    <dbReference type="NCBI Taxonomy" id="1758689"/>
    <lineage>
        <taxon>Bacteria</taxon>
        <taxon>Bacillati</taxon>
        <taxon>Actinomycetota</taxon>
        <taxon>Actinomycetes</taxon>
        <taxon>Micrococcales</taxon>
        <taxon>Ornithinimicrobiaceae</taxon>
        <taxon>Serinicoccus</taxon>
    </lineage>
</organism>
<comment type="catalytic activity">
    <reaction evidence="1">
        <text>Hydrolysis of proteins in presence of ATP.</text>
        <dbReference type="EC" id="3.4.21.53"/>
    </reaction>
</comment>
<dbReference type="Gene3D" id="3.30.230.10">
    <property type="match status" value="1"/>
</dbReference>
<dbReference type="PANTHER" id="PTHR10046">
    <property type="entry name" value="ATP DEPENDENT LON PROTEASE FAMILY MEMBER"/>
    <property type="match status" value="1"/>
</dbReference>
<reference evidence="5 6" key="1">
    <citation type="submission" date="2016-03" db="EMBL/GenBank/DDBJ databases">
        <title>Shallow-sea hydrothermal system.</title>
        <authorList>
            <person name="Tang K."/>
        </authorList>
    </citation>
    <scope>NUCLEOTIDE SEQUENCE [LARGE SCALE GENOMIC DNA]</scope>
    <source>
        <strain evidence="5 6">JLT9</strain>
    </source>
</reference>
<keyword evidence="6" id="KW-1185">Reference proteome</keyword>
<dbReference type="PATRIC" id="fig|1758689.4.peg.3160"/>
<dbReference type="GO" id="GO:0030163">
    <property type="term" value="P:protein catabolic process"/>
    <property type="evidence" value="ECO:0007669"/>
    <property type="project" value="InterPro"/>
</dbReference>
<dbReference type="PROSITE" id="PS51786">
    <property type="entry name" value="LON_PROTEOLYTIC"/>
    <property type="match status" value="1"/>
</dbReference>
<feature type="active site" evidence="1">
    <location>
        <position position="269"/>
    </location>
</feature>
<keyword evidence="3" id="KW-0472">Membrane</keyword>
<evidence type="ECO:0000256" key="2">
    <source>
        <dbReference type="SAM" id="MobiDB-lite"/>
    </source>
</evidence>
<dbReference type="GO" id="GO:0004176">
    <property type="term" value="F:ATP-dependent peptidase activity"/>
    <property type="evidence" value="ECO:0007669"/>
    <property type="project" value="UniProtKB-UniRule"/>
</dbReference>
<name>A0A1B1NG55_9MICO</name>
<gene>
    <name evidence="5" type="ORF">SGUI_3030</name>
</gene>
<evidence type="ECO:0000259" key="4">
    <source>
        <dbReference type="PROSITE" id="PS51786"/>
    </source>
</evidence>
<keyword evidence="3" id="KW-0812">Transmembrane</keyword>
<dbReference type="InterPro" id="IPR027065">
    <property type="entry name" value="Lon_Prtase"/>
</dbReference>
<dbReference type="GO" id="GO:0005524">
    <property type="term" value="F:ATP binding"/>
    <property type="evidence" value="ECO:0007669"/>
    <property type="project" value="InterPro"/>
</dbReference>
<evidence type="ECO:0000256" key="1">
    <source>
        <dbReference type="PROSITE-ProRule" id="PRU01122"/>
    </source>
</evidence>
<sequence>MTSADQHGGSEGAATPAGPPPHTRVGRRSATLLVVVAAGVVAGSLLNLVPVQRVIYTPGPVYDTLGEIDGADIITVDPELDSYDDTSGHLYFTTIRLQGGPGDTVTAWEALRGALAPSMTVVPREEVFPEDVTAEQVREQNTELMQHSQDDAAVVALRAEGQEIAERVVVAQVIADAPADGVLEVEDEIVSVAGADVSDTTAVREEIQGVEPGQEVPVTVRRGDEEIELQVPTRRDEETGRTIVGVYLAPVYDNPYDITIDAGNVGGPSAGLMFSLAVYDEITPGSLTGSHAIAGTGTITGAGGVGPIGGITQKMYAAREAGADLFLAPVDNCGEVAEADPRGLTVVPVTTFDDALNVLDEIVDVEPSDFDGLGLPTCEQALEDDAEQTG</sequence>
<dbReference type="SUPFAM" id="SSF54211">
    <property type="entry name" value="Ribosomal protein S5 domain 2-like"/>
    <property type="match status" value="1"/>
</dbReference>
<dbReference type="InterPro" id="IPR001478">
    <property type="entry name" value="PDZ"/>
</dbReference>
<dbReference type="Pfam" id="PF05362">
    <property type="entry name" value="Lon_C"/>
    <property type="match status" value="1"/>
</dbReference>
<evidence type="ECO:0000256" key="3">
    <source>
        <dbReference type="SAM" id="Phobius"/>
    </source>
</evidence>
<evidence type="ECO:0000313" key="5">
    <source>
        <dbReference type="EMBL" id="ANS80426.1"/>
    </source>
</evidence>
<dbReference type="InterPro" id="IPR020568">
    <property type="entry name" value="Ribosomal_Su5_D2-typ_SF"/>
</dbReference>
<dbReference type="OrthoDB" id="2356897at2"/>
<keyword evidence="1 5" id="KW-0645">Protease</keyword>
<dbReference type="InterPro" id="IPR008269">
    <property type="entry name" value="Lon_proteolytic"/>
</dbReference>
<dbReference type="InterPro" id="IPR014721">
    <property type="entry name" value="Ribsml_uS5_D2-typ_fold_subgr"/>
</dbReference>
<dbReference type="EMBL" id="CP014989">
    <property type="protein sequence ID" value="ANS80426.1"/>
    <property type="molecule type" value="Genomic_DNA"/>
</dbReference>
<dbReference type="SUPFAM" id="SSF50156">
    <property type="entry name" value="PDZ domain-like"/>
    <property type="match status" value="1"/>
</dbReference>
<dbReference type="GO" id="GO:0004252">
    <property type="term" value="F:serine-type endopeptidase activity"/>
    <property type="evidence" value="ECO:0007669"/>
    <property type="project" value="UniProtKB-UniRule"/>
</dbReference>
<dbReference type="Proteomes" id="UP000092482">
    <property type="component" value="Chromosome"/>
</dbReference>
<dbReference type="EC" id="3.4.21.53" evidence="1"/>